<reference evidence="2" key="2">
    <citation type="submission" date="2020-08" db="EMBL/GenBank/DDBJ databases">
        <title>Plant Genome Project.</title>
        <authorList>
            <person name="Zhang R.-G."/>
        </authorList>
    </citation>
    <scope>NUCLEOTIDE SEQUENCE</scope>
    <source>
        <strain evidence="2">Huo1</strain>
        <tissue evidence="2">Leaf</tissue>
    </source>
</reference>
<feature type="region of interest" description="Disordered" evidence="1">
    <location>
        <begin position="1"/>
        <end position="21"/>
    </location>
</feature>
<reference evidence="2" key="1">
    <citation type="submission" date="2018-01" db="EMBL/GenBank/DDBJ databases">
        <authorList>
            <person name="Mao J.F."/>
        </authorList>
    </citation>
    <scope>NUCLEOTIDE SEQUENCE</scope>
    <source>
        <strain evidence="2">Huo1</strain>
        <tissue evidence="2">Leaf</tissue>
    </source>
</reference>
<dbReference type="AlphaFoldDB" id="A0A8X8ZNA8"/>
<accession>A0A8X8ZNA8</accession>
<proteinExistence type="predicted"/>
<dbReference type="Proteomes" id="UP000298416">
    <property type="component" value="Unassembled WGS sequence"/>
</dbReference>
<name>A0A8X8ZNA8_SALSN</name>
<sequence length="74" mass="8138">MAEADGGEDAKAPLSPPIPSGKDTAWFDVSSLLHRASHDLRNDELITGDDFNLFAAMSALEVILFFFRRVEDLS</sequence>
<keyword evidence="3" id="KW-1185">Reference proteome</keyword>
<evidence type="ECO:0000313" key="2">
    <source>
        <dbReference type="EMBL" id="KAG6411177.1"/>
    </source>
</evidence>
<comment type="caution">
    <text evidence="2">The sequence shown here is derived from an EMBL/GenBank/DDBJ whole genome shotgun (WGS) entry which is preliminary data.</text>
</comment>
<dbReference type="EMBL" id="PNBA02000010">
    <property type="protein sequence ID" value="KAG6411177.1"/>
    <property type="molecule type" value="Genomic_DNA"/>
</dbReference>
<protein>
    <submittedName>
        <fullName evidence="2">Uncharacterized protein</fullName>
    </submittedName>
</protein>
<gene>
    <name evidence="2" type="ORF">SASPL_129255</name>
</gene>
<organism evidence="2">
    <name type="scientific">Salvia splendens</name>
    <name type="common">Scarlet sage</name>
    <dbReference type="NCBI Taxonomy" id="180675"/>
    <lineage>
        <taxon>Eukaryota</taxon>
        <taxon>Viridiplantae</taxon>
        <taxon>Streptophyta</taxon>
        <taxon>Embryophyta</taxon>
        <taxon>Tracheophyta</taxon>
        <taxon>Spermatophyta</taxon>
        <taxon>Magnoliopsida</taxon>
        <taxon>eudicotyledons</taxon>
        <taxon>Gunneridae</taxon>
        <taxon>Pentapetalae</taxon>
        <taxon>asterids</taxon>
        <taxon>lamiids</taxon>
        <taxon>Lamiales</taxon>
        <taxon>Lamiaceae</taxon>
        <taxon>Nepetoideae</taxon>
        <taxon>Mentheae</taxon>
        <taxon>Salviinae</taxon>
        <taxon>Salvia</taxon>
        <taxon>Salvia subgen. Calosphace</taxon>
        <taxon>core Calosphace</taxon>
    </lineage>
</organism>
<evidence type="ECO:0000256" key="1">
    <source>
        <dbReference type="SAM" id="MobiDB-lite"/>
    </source>
</evidence>
<evidence type="ECO:0000313" key="3">
    <source>
        <dbReference type="Proteomes" id="UP000298416"/>
    </source>
</evidence>